<dbReference type="InterPro" id="IPR004697">
    <property type="entry name" value="AbgT"/>
</dbReference>
<accession>A0A1H1RIZ9</accession>
<dbReference type="Proteomes" id="UP000198859">
    <property type="component" value="Chromosome I"/>
</dbReference>
<feature type="transmembrane region" description="Helical" evidence="1">
    <location>
        <begin position="178"/>
        <end position="198"/>
    </location>
</feature>
<dbReference type="GO" id="GO:1902604">
    <property type="term" value="P:p-aminobenzoyl-glutamate transmembrane transport"/>
    <property type="evidence" value="ECO:0007669"/>
    <property type="project" value="InterPro"/>
</dbReference>
<keyword evidence="3" id="KW-1185">Reference proteome</keyword>
<dbReference type="STRING" id="642780.SAMN04488570_1699"/>
<feature type="transmembrane region" description="Helical" evidence="1">
    <location>
        <begin position="32"/>
        <end position="58"/>
    </location>
</feature>
<gene>
    <name evidence="2" type="ORF">SAMN04488570_1699</name>
</gene>
<feature type="transmembrane region" description="Helical" evidence="1">
    <location>
        <begin position="266"/>
        <end position="286"/>
    </location>
</feature>
<dbReference type="PANTHER" id="PTHR30282:SF0">
    <property type="entry name" value="P-AMINOBENZOYL-GLUTAMATE TRANSPORT PROTEIN"/>
    <property type="match status" value="1"/>
</dbReference>
<proteinExistence type="predicted"/>
<evidence type="ECO:0000256" key="1">
    <source>
        <dbReference type="SAM" id="Phobius"/>
    </source>
</evidence>
<keyword evidence="1" id="KW-0812">Transmembrane</keyword>
<feature type="transmembrane region" description="Helical" evidence="1">
    <location>
        <begin position="346"/>
        <end position="365"/>
    </location>
</feature>
<feature type="transmembrane region" description="Helical" evidence="1">
    <location>
        <begin position="385"/>
        <end position="405"/>
    </location>
</feature>
<dbReference type="PANTHER" id="PTHR30282">
    <property type="entry name" value="P-AMINOBENZOYL GLUTAMATE TRANSPORTER"/>
    <property type="match status" value="1"/>
</dbReference>
<feature type="transmembrane region" description="Helical" evidence="1">
    <location>
        <begin position="443"/>
        <end position="461"/>
    </location>
</feature>
<dbReference type="Pfam" id="PF03806">
    <property type="entry name" value="ABG_transport"/>
    <property type="match status" value="1"/>
</dbReference>
<dbReference type="RefSeq" id="WP_091728395.1">
    <property type="nucleotide sequence ID" value="NZ_LT629757.1"/>
</dbReference>
<feature type="transmembrane region" description="Helical" evidence="1">
    <location>
        <begin position="412"/>
        <end position="437"/>
    </location>
</feature>
<reference evidence="3" key="1">
    <citation type="submission" date="2016-10" db="EMBL/GenBank/DDBJ databases">
        <authorList>
            <person name="Varghese N."/>
            <person name="Submissions S."/>
        </authorList>
    </citation>
    <scope>NUCLEOTIDE SEQUENCE [LARGE SCALE GENOMIC DNA]</scope>
    <source>
        <strain evidence="3">DSM 22127</strain>
    </source>
</reference>
<feature type="transmembrane region" description="Helical" evidence="1">
    <location>
        <begin position="218"/>
        <end position="236"/>
    </location>
</feature>
<feature type="transmembrane region" description="Helical" evidence="1">
    <location>
        <begin position="147"/>
        <end position="166"/>
    </location>
</feature>
<feature type="transmembrane region" description="Helical" evidence="1">
    <location>
        <begin position="306"/>
        <end position="325"/>
    </location>
</feature>
<feature type="transmembrane region" description="Helical" evidence="1">
    <location>
        <begin position="473"/>
        <end position="497"/>
    </location>
</feature>
<keyword evidence="1" id="KW-1133">Transmembrane helix</keyword>
<keyword evidence="1" id="KW-0472">Membrane</keyword>
<dbReference type="EMBL" id="LT629757">
    <property type="protein sequence ID" value="SDS35623.1"/>
    <property type="molecule type" value="Genomic_DNA"/>
</dbReference>
<evidence type="ECO:0000313" key="3">
    <source>
        <dbReference type="Proteomes" id="UP000198859"/>
    </source>
</evidence>
<evidence type="ECO:0000313" key="2">
    <source>
        <dbReference type="EMBL" id="SDS35623.1"/>
    </source>
</evidence>
<feature type="transmembrane region" description="Helical" evidence="1">
    <location>
        <begin position="123"/>
        <end position="141"/>
    </location>
</feature>
<protein>
    <submittedName>
        <fullName evidence="2">Aminobenzoyl-glutamate transport protein</fullName>
    </submittedName>
</protein>
<dbReference type="AlphaFoldDB" id="A0A1H1RIZ9"/>
<organism evidence="2 3">
    <name type="scientific">Nocardioides scoriae</name>
    <dbReference type="NCBI Taxonomy" id="642780"/>
    <lineage>
        <taxon>Bacteria</taxon>
        <taxon>Bacillati</taxon>
        <taxon>Actinomycetota</taxon>
        <taxon>Actinomycetes</taxon>
        <taxon>Propionibacteriales</taxon>
        <taxon>Nocardioidaceae</taxon>
        <taxon>Nocardioides</taxon>
    </lineage>
</organism>
<feature type="transmembrane region" description="Helical" evidence="1">
    <location>
        <begin position="78"/>
        <end position="103"/>
    </location>
</feature>
<dbReference type="GO" id="GO:0015558">
    <property type="term" value="F:secondary active p-aminobenzoyl-glutamate transmembrane transporter activity"/>
    <property type="evidence" value="ECO:0007669"/>
    <property type="project" value="InterPro"/>
</dbReference>
<dbReference type="OrthoDB" id="3314392at2"/>
<name>A0A1H1RIZ9_9ACTN</name>
<sequence length="513" mass="53305">MSTSTSGTATPTRLDRVLGTVERVGDKVPHPFVLFAYLLVLVAVASTALDLAGVSVTVPGSDDATPVQGLLTPDGMTWLLTSFVENFTSFPPLGNVVVMLLAVGVAEQSGLLKAAITASFSRAPAWALPYVVALVAAQGHVMSDPSMIVIPPLAALVFLAAGRHPLAGMLGAFACTTAGYSSGILIGSLDALLAGITTSAAKIVDGLETTPVTIASNWWISIATGILLPLAGGFLIDRVIEPRLPAYDVPDGDEHTRLDARERRGLLAAALVGLVLLVGAFTAWLVPGSPLRGEGGDLVPSPFLDAIVPMLAILFLATGTTYGVVTRAVAKAADVPEMMTEAMRGLAGYVVFIFIAAQVIAIFTWSGLGTVIAVELAEGLDAVGITGFGAVMGLVLIAAVINLFITSGSAMWALMAPVMVPTFALVGLEPGFVQAAYRIGDSVTQVITPLNPYLIVLLGFARRYEPGLQFGALMARMAVFVPVFFVVWVAALAVFYFTGTDVGPGMPIRLPQN</sequence>